<evidence type="ECO:0000313" key="3">
    <source>
        <dbReference type="Proteomes" id="UP000199024"/>
    </source>
</evidence>
<dbReference type="OrthoDB" id="115219at2"/>
<reference evidence="2 3" key="1">
    <citation type="submission" date="2016-10" db="EMBL/GenBank/DDBJ databases">
        <authorList>
            <person name="de Groot N.N."/>
        </authorList>
    </citation>
    <scope>NUCLEOTIDE SEQUENCE [LARGE SCALE GENOMIC DNA]</scope>
    <source>
        <strain evidence="2 3">DSM 21001</strain>
    </source>
</reference>
<dbReference type="AlphaFoldDB" id="A0A1I6N0M8"/>
<evidence type="ECO:0000256" key="1">
    <source>
        <dbReference type="SAM" id="SignalP"/>
    </source>
</evidence>
<dbReference type="Proteomes" id="UP000199024">
    <property type="component" value="Unassembled WGS sequence"/>
</dbReference>
<evidence type="ECO:0000313" key="2">
    <source>
        <dbReference type="EMBL" id="SFS21499.1"/>
    </source>
</evidence>
<name>A0A1I6N0M8_9BACT</name>
<proteinExistence type="predicted"/>
<gene>
    <name evidence="2" type="ORF">SAMN05421771_4221</name>
</gene>
<organism evidence="2 3">
    <name type="scientific">Granulicella pectinivorans</name>
    <dbReference type="NCBI Taxonomy" id="474950"/>
    <lineage>
        <taxon>Bacteria</taxon>
        <taxon>Pseudomonadati</taxon>
        <taxon>Acidobacteriota</taxon>
        <taxon>Terriglobia</taxon>
        <taxon>Terriglobales</taxon>
        <taxon>Acidobacteriaceae</taxon>
        <taxon>Granulicella</taxon>
    </lineage>
</organism>
<keyword evidence="3" id="KW-1185">Reference proteome</keyword>
<keyword evidence="1" id="KW-0732">Signal</keyword>
<sequence>MSGMERKMKCVAAALVALVMVAYVAPAQAQIKRTKRESSANRKARIERQTEETYSKRWEVFGGGGYLRFQSGQYLQRNNEITWAVSTTYFLNKKLGIMGDVRGAFGNAKVGNNIYGVYNPLITEYTFLGGPTYRLYAKQKQAVSVQAMGGYALGNFDGGSKAIPAPLLGMWPTSNKPVFSVGVSYDYNFYPNLAFRVTPTYVGTTFGSKLQNNAGVNAGLVLRFGKQSQK</sequence>
<dbReference type="EMBL" id="FOZL01000002">
    <property type="protein sequence ID" value="SFS21499.1"/>
    <property type="molecule type" value="Genomic_DNA"/>
</dbReference>
<accession>A0A1I6N0M8</accession>
<evidence type="ECO:0008006" key="4">
    <source>
        <dbReference type="Google" id="ProtNLM"/>
    </source>
</evidence>
<protein>
    <recommendedName>
        <fullName evidence="4">Outer membrane protein beta-barrel domain-containing protein</fullName>
    </recommendedName>
</protein>
<dbReference type="RefSeq" id="WP_141224032.1">
    <property type="nucleotide sequence ID" value="NZ_FOZL01000002.1"/>
</dbReference>
<feature type="chain" id="PRO_5011482352" description="Outer membrane protein beta-barrel domain-containing protein" evidence="1">
    <location>
        <begin position="30"/>
        <end position="230"/>
    </location>
</feature>
<feature type="signal peptide" evidence="1">
    <location>
        <begin position="1"/>
        <end position="29"/>
    </location>
</feature>
<dbReference type="STRING" id="474950.SAMN05421771_4221"/>